<accession>A0ACC1KS72</accession>
<feature type="non-terminal residue" evidence="1">
    <location>
        <position position="90"/>
    </location>
</feature>
<proteinExistence type="predicted"/>
<sequence>MRVTDPPIYIECVDIDGPDEMYLMPILIMFADTLVELKLNPAVKEYLWRPFESESALDSTNPVLLFPSLRKLTLNIKSIEGELPPKMEYI</sequence>
<dbReference type="Proteomes" id="UP001140096">
    <property type="component" value="Unassembled WGS sequence"/>
</dbReference>
<keyword evidence="2" id="KW-1185">Reference proteome</keyword>
<dbReference type="EMBL" id="JANBUP010004418">
    <property type="protein sequence ID" value="KAJ2794095.1"/>
    <property type="molecule type" value="Genomic_DNA"/>
</dbReference>
<evidence type="ECO:0000313" key="1">
    <source>
        <dbReference type="EMBL" id="KAJ2794095.1"/>
    </source>
</evidence>
<name>A0ACC1KS72_9FUNG</name>
<organism evidence="1 2">
    <name type="scientific">Coemansia furcata</name>
    <dbReference type="NCBI Taxonomy" id="417177"/>
    <lineage>
        <taxon>Eukaryota</taxon>
        <taxon>Fungi</taxon>
        <taxon>Fungi incertae sedis</taxon>
        <taxon>Zoopagomycota</taxon>
        <taxon>Kickxellomycotina</taxon>
        <taxon>Kickxellomycetes</taxon>
        <taxon>Kickxellales</taxon>
        <taxon>Kickxellaceae</taxon>
        <taxon>Coemansia</taxon>
    </lineage>
</organism>
<reference evidence="1" key="1">
    <citation type="submission" date="2022-07" db="EMBL/GenBank/DDBJ databases">
        <title>Phylogenomic reconstructions and comparative analyses of Kickxellomycotina fungi.</title>
        <authorList>
            <person name="Reynolds N.K."/>
            <person name="Stajich J.E."/>
            <person name="Barry K."/>
            <person name="Grigoriev I.V."/>
            <person name="Crous P."/>
            <person name="Smith M.E."/>
        </authorList>
    </citation>
    <scope>NUCLEOTIDE SEQUENCE</scope>
    <source>
        <strain evidence="1">CBS 102833</strain>
    </source>
</reference>
<gene>
    <name evidence="1" type="ORF">H4S07_006855</name>
</gene>
<protein>
    <submittedName>
        <fullName evidence="1">Uncharacterized protein</fullName>
    </submittedName>
</protein>
<evidence type="ECO:0000313" key="2">
    <source>
        <dbReference type="Proteomes" id="UP001140096"/>
    </source>
</evidence>
<comment type="caution">
    <text evidence="1">The sequence shown here is derived from an EMBL/GenBank/DDBJ whole genome shotgun (WGS) entry which is preliminary data.</text>
</comment>